<evidence type="ECO:0000259" key="9">
    <source>
        <dbReference type="PROSITE" id="PS50069"/>
    </source>
</evidence>
<dbReference type="InterPro" id="IPR019559">
    <property type="entry name" value="Cullin_neddylation_domain"/>
</dbReference>
<reference evidence="10" key="1">
    <citation type="submission" date="2021-02" db="EMBL/GenBank/DDBJ databases">
        <authorList>
            <person name="Nowell W R."/>
        </authorList>
    </citation>
    <scope>NUCLEOTIDE SEQUENCE</scope>
</reference>
<name>A0A814LNG3_9BILA</name>
<dbReference type="GO" id="GO:0070936">
    <property type="term" value="P:protein K48-linked ubiquitination"/>
    <property type="evidence" value="ECO:0007669"/>
    <property type="project" value="UniProtKB-ARBA"/>
</dbReference>
<dbReference type="SMART" id="SM00182">
    <property type="entry name" value="CULLIN"/>
    <property type="match status" value="1"/>
</dbReference>
<dbReference type="InterPro" id="IPR036388">
    <property type="entry name" value="WH-like_DNA-bd_sf"/>
</dbReference>
<dbReference type="InterPro" id="IPR036317">
    <property type="entry name" value="Cullin_homology_sf"/>
</dbReference>
<keyword evidence="13" id="KW-1185">Reference proteome</keyword>
<evidence type="ECO:0000256" key="7">
    <source>
        <dbReference type="PROSITE-ProRule" id="PRU00330"/>
    </source>
</evidence>
<evidence type="ECO:0000256" key="2">
    <source>
        <dbReference type="ARBA" id="ARBA00022481"/>
    </source>
</evidence>
<evidence type="ECO:0000256" key="4">
    <source>
        <dbReference type="ARBA" id="ARBA00022786"/>
    </source>
</evidence>
<evidence type="ECO:0000256" key="3">
    <source>
        <dbReference type="ARBA" id="ARBA00022499"/>
    </source>
</evidence>
<dbReference type="FunFam" id="1.20.1310.10:FF:000019">
    <property type="entry name" value="Cullin 1"/>
    <property type="match status" value="1"/>
</dbReference>
<dbReference type="Pfam" id="PF26557">
    <property type="entry name" value="Cullin_AB"/>
    <property type="match status" value="1"/>
</dbReference>
<dbReference type="GO" id="GO:0031146">
    <property type="term" value="P:SCF-dependent proteasomal ubiquitin-dependent protein catabolic process"/>
    <property type="evidence" value="ECO:0007669"/>
    <property type="project" value="UniProtKB-ARBA"/>
</dbReference>
<dbReference type="Proteomes" id="UP000663854">
    <property type="component" value="Unassembled WGS sequence"/>
</dbReference>
<evidence type="ECO:0000313" key="10">
    <source>
        <dbReference type="EMBL" id="CAF1067463.1"/>
    </source>
</evidence>
<dbReference type="FunFam" id="1.20.1310.10:FF:000001">
    <property type="entry name" value="Cullin 3"/>
    <property type="match status" value="1"/>
</dbReference>
<protein>
    <recommendedName>
        <fullName evidence="6">Cullin-1</fullName>
    </recommendedName>
</protein>
<dbReference type="Proteomes" id="UP000663870">
    <property type="component" value="Unassembled WGS sequence"/>
</dbReference>
<evidence type="ECO:0000256" key="5">
    <source>
        <dbReference type="ARBA" id="ARBA00022843"/>
    </source>
</evidence>
<evidence type="ECO:0000256" key="8">
    <source>
        <dbReference type="RuleBase" id="RU003829"/>
    </source>
</evidence>
<dbReference type="FunFam" id="1.20.1310.10:FF:000002">
    <property type="entry name" value="cullin-3 isoform X1"/>
    <property type="match status" value="1"/>
</dbReference>
<dbReference type="EMBL" id="CAJNOH010000529">
    <property type="protein sequence ID" value="CAF1067463.1"/>
    <property type="molecule type" value="Genomic_DNA"/>
</dbReference>
<comment type="caution">
    <text evidence="10">The sequence shown here is derived from an EMBL/GenBank/DDBJ whole genome shotgun (WGS) entry which is preliminary data.</text>
</comment>
<dbReference type="GO" id="GO:0031625">
    <property type="term" value="F:ubiquitin protein ligase binding"/>
    <property type="evidence" value="ECO:0007669"/>
    <property type="project" value="InterPro"/>
</dbReference>
<dbReference type="PANTHER" id="PTHR11932">
    <property type="entry name" value="CULLIN"/>
    <property type="match status" value="1"/>
</dbReference>
<dbReference type="InterPro" id="IPR045093">
    <property type="entry name" value="Cullin"/>
</dbReference>
<dbReference type="GO" id="GO:0006915">
    <property type="term" value="P:apoptotic process"/>
    <property type="evidence" value="ECO:0007669"/>
    <property type="project" value="UniProtKB-ARBA"/>
</dbReference>
<dbReference type="InterPro" id="IPR059120">
    <property type="entry name" value="Cullin-like_AB"/>
</dbReference>
<dbReference type="Gene3D" id="1.10.10.10">
    <property type="entry name" value="Winged helix-like DNA-binding domain superfamily/Winged helix DNA-binding domain"/>
    <property type="match status" value="2"/>
</dbReference>
<evidence type="ECO:0000256" key="6">
    <source>
        <dbReference type="ARBA" id="ARBA00069612"/>
    </source>
</evidence>
<dbReference type="Pfam" id="PF00888">
    <property type="entry name" value="Cullin"/>
    <property type="match status" value="1"/>
</dbReference>
<evidence type="ECO:0000256" key="1">
    <source>
        <dbReference type="ARBA" id="ARBA00006019"/>
    </source>
</evidence>
<dbReference type="InterPro" id="IPR016158">
    <property type="entry name" value="Cullin_homology"/>
</dbReference>
<accession>A0A814LNG3</accession>
<keyword evidence="4" id="KW-0833">Ubl conjugation pathway</keyword>
<dbReference type="Gene3D" id="1.20.1310.10">
    <property type="entry name" value="Cullin Repeats"/>
    <property type="match status" value="4"/>
</dbReference>
<dbReference type="EMBL" id="CAJNOL010000945">
    <property type="protein sequence ID" value="CAF1246326.1"/>
    <property type="molecule type" value="Genomic_DNA"/>
</dbReference>
<dbReference type="SUPFAM" id="SSF46785">
    <property type="entry name" value="Winged helix' DNA-binding domain"/>
    <property type="match status" value="1"/>
</dbReference>
<keyword evidence="2" id="KW-0488">Methylation</keyword>
<dbReference type="SMART" id="SM00884">
    <property type="entry name" value="Cullin_Nedd8"/>
    <property type="match status" value="1"/>
</dbReference>
<dbReference type="FunFam" id="1.10.10.10:FF:000161">
    <property type="entry name" value="Cullin 1"/>
    <property type="match status" value="1"/>
</dbReference>
<dbReference type="SUPFAM" id="SSF74788">
    <property type="entry name" value="Cullin repeat-like"/>
    <property type="match status" value="1"/>
</dbReference>
<dbReference type="Pfam" id="PF10557">
    <property type="entry name" value="Cullin_Nedd8"/>
    <property type="match status" value="1"/>
</dbReference>
<evidence type="ECO:0000313" key="12">
    <source>
        <dbReference type="Proteomes" id="UP000663854"/>
    </source>
</evidence>
<gene>
    <name evidence="11" type="ORF">JXQ802_LOCUS26734</name>
    <name evidence="10" type="ORF">PYM288_LOCUS17976</name>
</gene>
<feature type="domain" description="Cullin family profile" evidence="9">
    <location>
        <begin position="415"/>
        <end position="642"/>
    </location>
</feature>
<sequence length="779" mass="92291">MTHTVNNFNFNDIWIKISEGLEHIYHSKKMSPNEYCEIMVYNCCTHARLQRNSLGRERISTRNNRQNNLHDRENAADAELYTKLKDYLKNYLKEIREKGLALEGDSLLRFYVKNWEHYHFSSKVTNGFCHYLNRHGIRQLYDSGRRDVYEIFTMALEVWLLDFFQTFQSQVTLACLQLIDVERQSGAINTQLIPTVVQSYIELALCENSLLPNNSDQITSSRLQIYKDYFEVPFLQHTKQFYRQKATDFLRHNSTSEYFKKVQQWIDEELYRVQSYLHDSTSVPLTEILKQVFIHDQLEAIYPEAKTLLHDKKYSDFIFLFKSVNHIKHATVQLKKIFEENFCPKGIESMERISTTAIDDPKLYVETILDIHKEFFQVAQKVFDNDEYFIAFVDKACGNFINHNAVTVAVDNARKSAELLARYCDILLRKRNKIKSEIDIDIEEKFNQIMIVFNYIKDKDVFEKFYSKMLAKRLIGKLSASKDYEESMILRLKHVCGFAYASRLQKMFQDVSVSEKLLDEYRKYSTKENIVDFSVMVVSSNSWPFSALPNFIIPTELKQTFESFTKFYIQQHNERKLTWLHQHSNGELQIFYTDKKYILRVSIYQMAVLLLFNKLSSYTVEQMQDKTQIKIDFFLQVLYSLLKSKLLTCSEITDNKIDEDYNKNDIKMNYTIRINENFCSKNIRLNLNVPCKSVEQRDIENLHRTIDGDRQIIIQAAIVRIMKARQTLKSALLEQEVIQQLSKSFESIIPSIKKCIDILIEKEYIERQPNEQDTLRYLR</sequence>
<dbReference type="Gene3D" id="4.10.1030.10">
    <property type="entry name" value="Ring Box Chain A, domain 5"/>
    <property type="match status" value="1"/>
</dbReference>
<evidence type="ECO:0000313" key="13">
    <source>
        <dbReference type="Proteomes" id="UP000663870"/>
    </source>
</evidence>
<dbReference type="AlphaFoldDB" id="A0A814LNG3"/>
<keyword evidence="3" id="KW-1017">Isopeptide bond</keyword>
<dbReference type="FunFam" id="1.10.10.10:FF:000014">
    <property type="entry name" value="Cullin 1"/>
    <property type="match status" value="1"/>
</dbReference>
<dbReference type="InterPro" id="IPR036390">
    <property type="entry name" value="WH_DNA-bd_sf"/>
</dbReference>
<organism evidence="10 12">
    <name type="scientific">Rotaria sordida</name>
    <dbReference type="NCBI Taxonomy" id="392033"/>
    <lineage>
        <taxon>Eukaryota</taxon>
        <taxon>Metazoa</taxon>
        <taxon>Spiralia</taxon>
        <taxon>Gnathifera</taxon>
        <taxon>Rotifera</taxon>
        <taxon>Eurotatoria</taxon>
        <taxon>Bdelloidea</taxon>
        <taxon>Philodinida</taxon>
        <taxon>Philodinidae</taxon>
        <taxon>Rotaria</taxon>
    </lineage>
</organism>
<comment type="similarity">
    <text evidence="1 7 8">Belongs to the cullin family.</text>
</comment>
<dbReference type="InterPro" id="IPR001373">
    <property type="entry name" value="Cullin_N"/>
</dbReference>
<evidence type="ECO:0000313" key="11">
    <source>
        <dbReference type="EMBL" id="CAF1246326.1"/>
    </source>
</evidence>
<proteinExistence type="inferred from homology"/>
<dbReference type="SUPFAM" id="SSF75632">
    <property type="entry name" value="Cullin homology domain"/>
    <property type="match status" value="1"/>
</dbReference>
<dbReference type="InterPro" id="IPR016159">
    <property type="entry name" value="Cullin_repeat-like_dom_sf"/>
</dbReference>
<keyword evidence="5" id="KW-0832">Ubl conjugation</keyword>
<dbReference type="PROSITE" id="PS50069">
    <property type="entry name" value="CULLIN_2"/>
    <property type="match status" value="1"/>
</dbReference>